<dbReference type="PANTHER" id="PTHR23112">
    <property type="entry name" value="G PROTEIN-COUPLED RECEPTOR 157-RELATED"/>
    <property type="match status" value="1"/>
</dbReference>
<evidence type="ECO:0000256" key="3">
    <source>
        <dbReference type="ARBA" id="ARBA00022989"/>
    </source>
</evidence>
<name>A0A8H7VLJ4_9FUNG</name>
<keyword evidence="8" id="KW-1185">Reference proteome</keyword>
<feature type="region of interest" description="Disordered" evidence="5">
    <location>
        <begin position="373"/>
        <end position="396"/>
    </location>
</feature>
<gene>
    <name evidence="7" type="ORF">INT45_002867</name>
</gene>
<evidence type="ECO:0000256" key="2">
    <source>
        <dbReference type="ARBA" id="ARBA00022692"/>
    </source>
</evidence>
<dbReference type="PANTHER" id="PTHR23112:SF0">
    <property type="entry name" value="TRANSMEMBRANE PROTEIN 116"/>
    <property type="match status" value="1"/>
</dbReference>
<dbReference type="GO" id="GO:0005886">
    <property type="term" value="C:plasma membrane"/>
    <property type="evidence" value="ECO:0007669"/>
    <property type="project" value="TreeGrafter"/>
</dbReference>
<feature type="region of interest" description="Disordered" evidence="5">
    <location>
        <begin position="495"/>
        <end position="558"/>
    </location>
</feature>
<dbReference type="AlphaFoldDB" id="A0A8H7VLJ4"/>
<evidence type="ECO:0000256" key="4">
    <source>
        <dbReference type="ARBA" id="ARBA00023136"/>
    </source>
</evidence>
<feature type="region of interest" description="Disordered" evidence="5">
    <location>
        <begin position="434"/>
        <end position="465"/>
    </location>
</feature>
<dbReference type="Gene3D" id="1.20.1070.10">
    <property type="entry name" value="Rhodopsin 7-helix transmembrane proteins"/>
    <property type="match status" value="1"/>
</dbReference>
<evidence type="ECO:0000313" key="7">
    <source>
        <dbReference type="EMBL" id="KAG2223372.1"/>
    </source>
</evidence>
<comment type="caution">
    <text evidence="7">The sequence shown here is derived from an EMBL/GenBank/DDBJ whole genome shotgun (WGS) entry which is preliminary data.</text>
</comment>
<feature type="transmembrane region" description="Helical" evidence="6">
    <location>
        <begin position="58"/>
        <end position="83"/>
    </location>
</feature>
<feature type="transmembrane region" description="Helical" evidence="6">
    <location>
        <begin position="236"/>
        <end position="256"/>
    </location>
</feature>
<evidence type="ECO:0000256" key="6">
    <source>
        <dbReference type="SAM" id="Phobius"/>
    </source>
</evidence>
<evidence type="ECO:0000256" key="5">
    <source>
        <dbReference type="SAM" id="MobiDB-lite"/>
    </source>
</evidence>
<feature type="compositionally biased region" description="Basic and acidic residues" evidence="5">
    <location>
        <begin position="445"/>
        <end position="454"/>
    </location>
</feature>
<feature type="transmembrane region" description="Helical" evidence="6">
    <location>
        <begin position="181"/>
        <end position="205"/>
    </location>
</feature>
<keyword evidence="3 6" id="KW-1133">Transmembrane helix</keyword>
<dbReference type="GO" id="GO:0004930">
    <property type="term" value="F:G protein-coupled receptor activity"/>
    <property type="evidence" value="ECO:0007669"/>
    <property type="project" value="TreeGrafter"/>
</dbReference>
<dbReference type="GO" id="GO:0007189">
    <property type="term" value="P:adenylate cyclase-activating G protein-coupled receptor signaling pathway"/>
    <property type="evidence" value="ECO:0007669"/>
    <property type="project" value="TreeGrafter"/>
</dbReference>
<reference evidence="7 8" key="1">
    <citation type="submission" date="2020-12" db="EMBL/GenBank/DDBJ databases">
        <title>Metabolic potential, ecology and presence of endohyphal bacteria is reflected in genomic diversity of Mucoromycotina.</title>
        <authorList>
            <person name="Muszewska A."/>
            <person name="Okrasinska A."/>
            <person name="Steczkiewicz K."/>
            <person name="Drgas O."/>
            <person name="Orlowska M."/>
            <person name="Perlinska-Lenart U."/>
            <person name="Aleksandrzak-Piekarczyk T."/>
            <person name="Szatraj K."/>
            <person name="Zielenkiewicz U."/>
            <person name="Pilsyk S."/>
            <person name="Malc E."/>
            <person name="Mieczkowski P."/>
            <person name="Kruszewska J.S."/>
            <person name="Biernat P."/>
            <person name="Pawlowska J."/>
        </authorList>
    </citation>
    <scope>NUCLEOTIDE SEQUENCE [LARGE SCALE GENOMIC DNA]</scope>
    <source>
        <strain evidence="7 8">CBS 142.35</strain>
    </source>
</reference>
<keyword evidence="4 6" id="KW-0472">Membrane</keyword>
<feature type="transmembrane region" description="Helical" evidence="6">
    <location>
        <begin position="132"/>
        <end position="152"/>
    </location>
</feature>
<evidence type="ECO:0000256" key="1">
    <source>
        <dbReference type="ARBA" id="ARBA00004141"/>
    </source>
</evidence>
<comment type="subcellular location">
    <subcellularLocation>
        <location evidence="1">Membrane</location>
        <topology evidence="1">Multi-pass membrane protein</topology>
    </subcellularLocation>
</comment>
<sequence>MNRFPSERTYYLGLTEIQYYSLRTATLVCSSISLVASFVTIVTYVYLRSTYRQRADRVSLRCVLFAALADMTASIMSISIVLLPDSSKHCLPTAIVFMFFAVVAAGFLTMIGVNLVIIFVLNIKYSTLRLQIIYFITVSIYSLLSIIGPIYITEHPCALPEDDATCWFALYFESSRCGDSIWIFFYSFLMSLVVLGLLCSFVAGVKLVREQYIKFGQILGRGPGERRHQTAMIARVLLRCVLYPLVPFIANIWGFISQTIVFKEDVDTTYGLAMFGAVFGSLVGVFITFMFFTDPTVTSLFIDIRKRLYQHYVKEYQRINITQYDHFDHQVCAELYRNCYQCKQEAIQVSHREESEDNYHPNDSRNIYFKHEVTSSSTSLPPPSSQPSPKRRKTKSIPIRCVNVPLAMRYRNTPSPTNNSPVAFGNDIAGAGSGLKSPSAIYRPSSDDPHRLERNGSTPIITNDHPDTTKAYIPYRYPRIASLLHFIFKQVMNSNNDSGPTNNNIIHPYVESDLQRPEQIHASSDTISRYSSSALQQASSIPPPMVPDLAPSFSTGQL</sequence>
<evidence type="ECO:0000313" key="8">
    <source>
        <dbReference type="Proteomes" id="UP000646827"/>
    </source>
</evidence>
<proteinExistence type="predicted"/>
<organism evidence="7 8">
    <name type="scientific">Circinella minor</name>
    <dbReference type="NCBI Taxonomy" id="1195481"/>
    <lineage>
        <taxon>Eukaryota</taxon>
        <taxon>Fungi</taxon>
        <taxon>Fungi incertae sedis</taxon>
        <taxon>Mucoromycota</taxon>
        <taxon>Mucoromycotina</taxon>
        <taxon>Mucoromycetes</taxon>
        <taxon>Mucorales</taxon>
        <taxon>Lichtheimiaceae</taxon>
        <taxon>Circinella</taxon>
    </lineage>
</organism>
<feature type="transmembrane region" description="Helical" evidence="6">
    <location>
        <begin position="268"/>
        <end position="292"/>
    </location>
</feature>
<protein>
    <submittedName>
        <fullName evidence="7">Uncharacterized protein</fullName>
    </submittedName>
</protein>
<dbReference type="OrthoDB" id="2281723at2759"/>
<keyword evidence="2 6" id="KW-0812">Transmembrane</keyword>
<feature type="compositionally biased region" description="Polar residues" evidence="5">
    <location>
        <begin position="521"/>
        <end position="540"/>
    </location>
</feature>
<accession>A0A8H7VLJ4</accession>
<dbReference type="Proteomes" id="UP000646827">
    <property type="component" value="Unassembled WGS sequence"/>
</dbReference>
<feature type="transmembrane region" description="Helical" evidence="6">
    <location>
        <begin position="20"/>
        <end position="46"/>
    </location>
</feature>
<dbReference type="EMBL" id="JAEPRB010000062">
    <property type="protein sequence ID" value="KAG2223372.1"/>
    <property type="molecule type" value="Genomic_DNA"/>
</dbReference>
<feature type="transmembrane region" description="Helical" evidence="6">
    <location>
        <begin position="95"/>
        <end position="120"/>
    </location>
</feature>
<feature type="compositionally biased region" description="Low complexity" evidence="5">
    <location>
        <begin position="495"/>
        <end position="504"/>
    </location>
</feature>